<dbReference type="PATRIC" id="fig|1209989.3.peg.2513"/>
<dbReference type="KEGG" id="tae:TepiRe1_2183"/>
<dbReference type="GO" id="GO:0005829">
    <property type="term" value="C:cytosol"/>
    <property type="evidence" value="ECO:0007669"/>
    <property type="project" value="TreeGrafter"/>
</dbReference>
<dbReference type="SUPFAM" id="SSF53649">
    <property type="entry name" value="Alkaline phosphatase-like"/>
    <property type="match status" value="1"/>
</dbReference>
<dbReference type="Gene3D" id="3.40.720.10">
    <property type="entry name" value="Alkaline Phosphatase, subunit A"/>
    <property type="match status" value="1"/>
</dbReference>
<dbReference type="EC" id="5.4.2.7" evidence="6"/>
<proteinExistence type="inferred from homology"/>
<dbReference type="Pfam" id="PF01676">
    <property type="entry name" value="Metalloenzyme"/>
    <property type="match status" value="1"/>
</dbReference>
<name>F4LR00_TEPAE</name>
<evidence type="ECO:0000256" key="2">
    <source>
        <dbReference type="ARBA" id="ARBA00022723"/>
    </source>
</evidence>
<dbReference type="GO" id="GO:0000287">
    <property type="term" value="F:magnesium ion binding"/>
    <property type="evidence" value="ECO:0007669"/>
    <property type="project" value="InterPro"/>
</dbReference>
<dbReference type="InterPro" id="IPR024052">
    <property type="entry name" value="Phosphopentomutase_DeoB_cap_sf"/>
</dbReference>
<dbReference type="InterPro" id="IPR017850">
    <property type="entry name" value="Alkaline_phosphatase_core_sf"/>
</dbReference>
<comment type="similarity">
    <text evidence="1">Belongs to the phosphopentomutase family.</text>
</comment>
<reference evidence="7" key="1">
    <citation type="journal article" date="2013" name="Genome Announc.">
        <title>First genome sequence of a syntrophic acetate-oxidizing bacterium, Tepidanaerobacter acetatoxydans strain Re1.</title>
        <authorList>
            <person name="Manzoor S."/>
            <person name="Bongcam-Rudloff E."/>
            <person name="Schnurer A."/>
            <person name="Muller B."/>
        </authorList>
    </citation>
    <scope>NUCLEOTIDE SEQUENCE [LARGE SCALE GENOMIC DNA]</scope>
    <source>
        <strain evidence="7">Re1</strain>
    </source>
</reference>
<dbReference type="KEGG" id="tep:TepRe1_2027"/>
<dbReference type="PANTHER" id="PTHR21110:SF0">
    <property type="entry name" value="PHOSPHOPENTOMUTASE"/>
    <property type="match status" value="1"/>
</dbReference>
<dbReference type="InterPro" id="IPR006124">
    <property type="entry name" value="Metalloenzyme"/>
</dbReference>
<dbReference type="PANTHER" id="PTHR21110">
    <property type="entry name" value="PHOSPHOPENTOMUTASE"/>
    <property type="match status" value="1"/>
</dbReference>
<evidence type="ECO:0000256" key="4">
    <source>
        <dbReference type="ARBA" id="ARBA00023235"/>
    </source>
</evidence>
<dbReference type="CDD" id="cd16009">
    <property type="entry name" value="PPM"/>
    <property type="match status" value="1"/>
</dbReference>
<keyword evidence="2" id="KW-0479">Metal-binding</keyword>
<dbReference type="eggNOG" id="COG1015">
    <property type="taxonomic scope" value="Bacteria"/>
</dbReference>
<dbReference type="EMBL" id="HF563609">
    <property type="protein sequence ID" value="CCP27011.1"/>
    <property type="molecule type" value="Genomic_DNA"/>
</dbReference>
<dbReference type="HOGENOM" id="CLU_053861_1_0_9"/>
<organism evidence="6 7">
    <name type="scientific">Tepidanaerobacter acetatoxydans (strain DSM 21804 / JCM 16047 / Re1)</name>
    <dbReference type="NCBI Taxonomy" id="1209989"/>
    <lineage>
        <taxon>Bacteria</taxon>
        <taxon>Bacillati</taxon>
        <taxon>Bacillota</taxon>
        <taxon>Clostridia</taxon>
        <taxon>Thermosediminibacterales</taxon>
        <taxon>Tepidanaerobacteraceae</taxon>
        <taxon>Tepidanaerobacter</taxon>
    </lineage>
</organism>
<accession>L0S1G6</accession>
<dbReference type="GO" id="GO:0008973">
    <property type="term" value="F:phosphopentomutase activity"/>
    <property type="evidence" value="ECO:0007669"/>
    <property type="project" value="UniProtKB-EC"/>
</dbReference>
<dbReference type="PIRSF" id="PIRSF001491">
    <property type="entry name" value="Ppentomutase"/>
    <property type="match status" value="1"/>
</dbReference>
<dbReference type="InterPro" id="IPR010045">
    <property type="entry name" value="DeoB"/>
</dbReference>
<dbReference type="Proteomes" id="UP000010802">
    <property type="component" value="Chromosome"/>
</dbReference>
<keyword evidence="4 6" id="KW-0413">Isomerase</keyword>
<keyword evidence="7" id="KW-1185">Reference proteome</keyword>
<dbReference type="OrthoDB" id="9769930at2"/>
<evidence type="ECO:0000256" key="1">
    <source>
        <dbReference type="ARBA" id="ARBA00010373"/>
    </source>
</evidence>
<sequence>MKRAILLVIDSLGVGEMDDVSKVRPQDKGANTLKHVAESNDDFTISNLETLGAGYLVDTKKIKRVKNPLASYGKSKLAHFGADTYQGHQEIMGSKPKKPVEKPFAYYIDKVEHALLKKGYRVTRPNLKHPFLLVNDLVTIADNIEADPGQNYNVTAPLDYISFQDELAIGRIVRENVEVGRVIVLGGRGITVEDILNAVEIKQNNIIGIDCPKSGVYKSGYMVRHLGYGVNPEVQIPSIMHKSGYQVSLIGKVADVIECEGANYYPKVETEGVMELILEQMKLQHSGLIAANVQETDLAGHSQDYKRYAQKLMLADKYLGSIMRGMEKEDILIITGDHGNDPTIGHSHHTREKTLLLVYGKQLKAVNLKERETLSDIAATIADYFNLDMPENGKSFLECLKDV</sequence>
<accession>F4LR00</accession>
<dbReference type="Gene3D" id="3.30.70.1250">
    <property type="entry name" value="Phosphopentomutase"/>
    <property type="match status" value="1"/>
</dbReference>
<evidence type="ECO:0000259" key="5">
    <source>
        <dbReference type="Pfam" id="PF01676"/>
    </source>
</evidence>
<dbReference type="AlphaFoldDB" id="F4LR00"/>
<protein>
    <submittedName>
        <fullName evidence="6">Putative mutase</fullName>
        <ecNumber evidence="6">5.4.2.7</ecNumber>
    </submittedName>
</protein>
<dbReference type="STRING" id="1209989.TepRe1_2027"/>
<dbReference type="NCBIfam" id="NF009049">
    <property type="entry name" value="PRK12383.1"/>
    <property type="match status" value="1"/>
</dbReference>
<evidence type="ECO:0000313" key="6">
    <source>
        <dbReference type="EMBL" id="CCP27011.1"/>
    </source>
</evidence>
<dbReference type="GO" id="GO:0043094">
    <property type="term" value="P:metabolic compound salvage"/>
    <property type="evidence" value="ECO:0007669"/>
    <property type="project" value="InterPro"/>
</dbReference>
<dbReference type="RefSeq" id="WP_013779074.1">
    <property type="nucleotide sequence ID" value="NC_015519.1"/>
</dbReference>
<feature type="domain" description="Metalloenzyme" evidence="5">
    <location>
        <begin position="2"/>
        <end position="388"/>
    </location>
</feature>
<evidence type="ECO:0000256" key="3">
    <source>
        <dbReference type="ARBA" id="ARBA00023211"/>
    </source>
</evidence>
<evidence type="ECO:0000313" key="7">
    <source>
        <dbReference type="Proteomes" id="UP000010802"/>
    </source>
</evidence>
<keyword evidence="3" id="KW-0464">Manganese</keyword>
<gene>
    <name evidence="6" type="primary">yhfW</name>
    <name evidence="6" type="ordered locus">TEPIRE1_2183</name>
</gene>
<dbReference type="GO" id="GO:0009117">
    <property type="term" value="P:nucleotide metabolic process"/>
    <property type="evidence" value="ECO:0007669"/>
    <property type="project" value="InterPro"/>
</dbReference>